<feature type="non-terminal residue" evidence="2">
    <location>
        <position position="99"/>
    </location>
</feature>
<proteinExistence type="predicted"/>
<protein>
    <submittedName>
        <fullName evidence="2">Uncharacterized protein</fullName>
    </submittedName>
</protein>
<keyword evidence="1" id="KW-0732">Signal</keyword>
<keyword evidence="3" id="KW-1185">Reference proteome</keyword>
<evidence type="ECO:0000313" key="2">
    <source>
        <dbReference type="EMBL" id="CAH2068445.1"/>
    </source>
</evidence>
<reference evidence="2" key="1">
    <citation type="submission" date="2022-03" db="EMBL/GenBank/DDBJ databases">
        <authorList>
            <person name="Martin H S."/>
        </authorList>
    </citation>
    <scope>NUCLEOTIDE SEQUENCE</scope>
</reference>
<accession>A0ABN8J3K3</accession>
<organism evidence="2 3">
    <name type="scientific">Iphiclides podalirius</name>
    <name type="common">scarce swallowtail</name>
    <dbReference type="NCBI Taxonomy" id="110791"/>
    <lineage>
        <taxon>Eukaryota</taxon>
        <taxon>Metazoa</taxon>
        <taxon>Ecdysozoa</taxon>
        <taxon>Arthropoda</taxon>
        <taxon>Hexapoda</taxon>
        <taxon>Insecta</taxon>
        <taxon>Pterygota</taxon>
        <taxon>Neoptera</taxon>
        <taxon>Endopterygota</taxon>
        <taxon>Lepidoptera</taxon>
        <taxon>Glossata</taxon>
        <taxon>Ditrysia</taxon>
        <taxon>Papilionoidea</taxon>
        <taxon>Papilionidae</taxon>
        <taxon>Papilioninae</taxon>
        <taxon>Iphiclides</taxon>
    </lineage>
</organism>
<gene>
    <name evidence="2" type="ORF">IPOD504_LOCUS14327</name>
</gene>
<dbReference type="EMBL" id="OW152817">
    <property type="protein sequence ID" value="CAH2068445.1"/>
    <property type="molecule type" value="Genomic_DNA"/>
</dbReference>
<name>A0ABN8J3K3_9NEOP</name>
<dbReference type="Proteomes" id="UP000837857">
    <property type="component" value="Chromosome 5"/>
</dbReference>
<feature type="chain" id="PRO_5045870468" evidence="1">
    <location>
        <begin position="20"/>
        <end position="99"/>
    </location>
</feature>
<evidence type="ECO:0000313" key="3">
    <source>
        <dbReference type="Proteomes" id="UP000837857"/>
    </source>
</evidence>
<evidence type="ECO:0000256" key="1">
    <source>
        <dbReference type="SAM" id="SignalP"/>
    </source>
</evidence>
<sequence length="99" mass="11000">MRETMYAIIVSVLVSVVCADLNSTDDEVLSGSRMSWMKGLMDHHDWLEVLDANLTLPPKCASDLREYVVALNKGQLWASKRNPLWIPPANGSGEWQGVA</sequence>
<feature type="signal peptide" evidence="1">
    <location>
        <begin position="1"/>
        <end position="19"/>
    </location>
</feature>